<evidence type="ECO:0000313" key="3">
    <source>
        <dbReference type="Proteomes" id="UP000187203"/>
    </source>
</evidence>
<dbReference type="AlphaFoldDB" id="A0A1R3L0W9"/>
<sequence>MGRGKMLATMSLRINDIEDESNSLDHKKKQSLRLITELRLYRLETTRGEKAFSKCEKASTDTTKKSKRQEQLNQY</sequence>
<name>A0A1R3L0W9_9ROSI</name>
<evidence type="ECO:0000313" key="2">
    <source>
        <dbReference type="EMBL" id="OMP12993.1"/>
    </source>
</evidence>
<organism evidence="2 3">
    <name type="scientific">Corchorus olitorius</name>
    <dbReference type="NCBI Taxonomy" id="93759"/>
    <lineage>
        <taxon>Eukaryota</taxon>
        <taxon>Viridiplantae</taxon>
        <taxon>Streptophyta</taxon>
        <taxon>Embryophyta</taxon>
        <taxon>Tracheophyta</taxon>
        <taxon>Spermatophyta</taxon>
        <taxon>Magnoliopsida</taxon>
        <taxon>eudicotyledons</taxon>
        <taxon>Gunneridae</taxon>
        <taxon>Pentapetalae</taxon>
        <taxon>rosids</taxon>
        <taxon>malvids</taxon>
        <taxon>Malvales</taxon>
        <taxon>Malvaceae</taxon>
        <taxon>Grewioideae</taxon>
        <taxon>Apeibeae</taxon>
        <taxon>Corchorus</taxon>
    </lineage>
</organism>
<keyword evidence="3" id="KW-1185">Reference proteome</keyword>
<accession>A0A1R3L0W9</accession>
<proteinExistence type="predicted"/>
<dbReference type="Proteomes" id="UP000187203">
    <property type="component" value="Unassembled WGS sequence"/>
</dbReference>
<dbReference type="EMBL" id="AWUE01005444">
    <property type="protein sequence ID" value="OMP12993.1"/>
    <property type="molecule type" value="Genomic_DNA"/>
</dbReference>
<feature type="region of interest" description="Disordered" evidence="1">
    <location>
        <begin position="51"/>
        <end position="75"/>
    </location>
</feature>
<protein>
    <submittedName>
        <fullName evidence="2">Uncharacterized protein</fullName>
    </submittedName>
</protein>
<gene>
    <name evidence="2" type="ORF">COLO4_02467</name>
</gene>
<comment type="caution">
    <text evidence="2">The sequence shown here is derived from an EMBL/GenBank/DDBJ whole genome shotgun (WGS) entry which is preliminary data.</text>
</comment>
<evidence type="ECO:0000256" key="1">
    <source>
        <dbReference type="SAM" id="MobiDB-lite"/>
    </source>
</evidence>
<reference evidence="3" key="1">
    <citation type="submission" date="2013-09" db="EMBL/GenBank/DDBJ databases">
        <title>Corchorus olitorius genome sequencing.</title>
        <authorList>
            <person name="Alam M."/>
            <person name="Haque M.S."/>
            <person name="Islam M.S."/>
            <person name="Emdad E.M."/>
            <person name="Islam M.M."/>
            <person name="Ahmed B."/>
            <person name="Halim A."/>
            <person name="Hossen Q.M.M."/>
            <person name="Hossain M.Z."/>
            <person name="Ahmed R."/>
            <person name="Khan M.M."/>
            <person name="Islam R."/>
            <person name="Rashid M.M."/>
            <person name="Khan S.A."/>
            <person name="Rahman M.S."/>
            <person name="Alam M."/>
            <person name="Yahiya A.S."/>
            <person name="Khan M.S."/>
            <person name="Azam M.S."/>
            <person name="Haque T."/>
            <person name="Lashkar M.Z.H."/>
            <person name="Akhand A.I."/>
            <person name="Morshed G."/>
            <person name="Roy S."/>
            <person name="Uddin K.S."/>
            <person name="Rabeya T."/>
            <person name="Hossain A.S."/>
            <person name="Chowdhury A."/>
            <person name="Snigdha A.R."/>
            <person name="Mortoza M.S."/>
            <person name="Matin S.A."/>
            <person name="Hoque S.M.E."/>
            <person name="Islam M.K."/>
            <person name="Roy D.K."/>
            <person name="Haider R."/>
            <person name="Moosa M.M."/>
            <person name="Elias S.M."/>
            <person name="Hasan A.M."/>
            <person name="Jahan S."/>
            <person name="Shafiuddin M."/>
            <person name="Mahmood N."/>
            <person name="Shommy N.S."/>
        </authorList>
    </citation>
    <scope>NUCLEOTIDE SEQUENCE [LARGE SCALE GENOMIC DNA]</scope>
    <source>
        <strain evidence="3">cv. O-4</strain>
    </source>
</reference>